<dbReference type="EMBL" id="SMMG02000013">
    <property type="protein sequence ID" value="KAA3453557.1"/>
    <property type="molecule type" value="Genomic_DNA"/>
</dbReference>
<accession>A0A5B6U9Q3</accession>
<reference evidence="2" key="1">
    <citation type="journal article" date="2019" name="Plant Biotechnol. J.">
        <title>Genome sequencing of the Australian wild diploid species Gossypium australe highlights disease resistance and delayed gland morphogenesis.</title>
        <authorList>
            <person name="Cai Y."/>
            <person name="Cai X."/>
            <person name="Wang Q."/>
            <person name="Wang P."/>
            <person name="Zhang Y."/>
            <person name="Cai C."/>
            <person name="Xu Y."/>
            <person name="Wang K."/>
            <person name="Zhou Z."/>
            <person name="Wang C."/>
            <person name="Geng S."/>
            <person name="Li B."/>
            <person name="Dong Q."/>
            <person name="Hou Y."/>
            <person name="Wang H."/>
            <person name="Ai P."/>
            <person name="Liu Z."/>
            <person name="Yi F."/>
            <person name="Sun M."/>
            <person name="An G."/>
            <person name="Cheng J."/>
            <person name="Zhang Y."/>
            <person name="Shi Q."/>
            <person name="Xie Y."/>
            <person name="Shi X."/>
            <person name="Chang Y."/>
            <person name="Huang F."/>
            <person name="Chen Y."/>
            <person name="Hong S."/>
            <person name="Mi L."/>
            <person name="Sun Q."/>
            <person name="Zhang L."/>
            <person name="Zhou B."/>
            <person name="Peng R."/>
            <person name="Zhang X."/>
            <person name="Liu F."/>
        </authorList>
    </citation>
    <scope>NUCLEOTIDE SEQUENCE [LARGE SCALE GENOMIC DNA]</scope>
    <source>
        <strain evidence="2">cv. PA1801</strain>
    </source>
</reference>
<organism evidence="1 2">
    <name type="scientific">Gossypium australe</name>
    <dbReference type="NCBI Taxonomy" id="47621"/>
    <lineage>
        <taxon>Eukaryota</taxon>
        <taxon>Viridiplantae</taxon>
        <taxon>Streptophyta</taxon>
        <taxon>Embryophyta</taxon>
        <taxon>Tracheophyta</taxon>
        <taxon>Spermatophyta</taxon>
        <taxon>Magnoliopsida</taxon>
        <taxon>eudicotyledons</taxon>
        <taxon>Gunneridae</taxon>
        <taxon>Pentapetalae</taxon>
        <taxon>rosids</taxon>
        <taxon>malvids</taxon>
        <taxon>Malvales</taxon>
        <taxon>Malvaceae</taxon>
        <taxon>Malvoideae</taxon>
        <taxon>Gossypium</taxon>
    </lineage>
</organism>
<comment type="caution">
    <text evidence="1">The sequence shown here is derived from an EMBL/GenBank/DDBJ whole genome shotgun (WGS) entry which is preliminary data.</text>
</comment>
<sequence>MYKTNNLLARSVFFYHEYESSCPPDGPECDTKESANIQGEISHNLVYRNSTLKTRSTVHHSTQGYPHEVPSPKGFGESVLPQLLGRYCQSNLYSIHAHFY</sequence>
<evidence type="ECO:0000313" key="2">
    <source>
        <dbReference type="Proteomes" id="UP000325315"/>
    </source>
</evidence>
<evidence type="ECO:0000313" key="1">
    <source>
        <dbReference type="EMBL" id="KAA3453557.1"/>
    </source>
</evidence>
<dbReference type="AlphaFoldDB" id="A0A5B6U9Q3"/>
<proteinExistence type="predicted"/>
<dbReference type="Proteomes" id="UP000325315">
    <property type="component" value="Unassembled WGS sequence"/>
</dbReference>
<name>A0A5B6U9Q3_9ROSI</name>
<protein>
    <submittedName>
        <fullName evidence="1">Uncharacterized protein</fullName>
    </submittedName>
</protein>
<gene>
    <name evidence="1" type="ORF">EPI10_009579</name>
</gene>
<keyword evidence="2" id="KW-1185">Reference proteome</keyword>